<sequence length="46" mass="5221">MFEDETEDVKIKGVKFYTMNDGRNTIKQIGEIALGRAFKGLSVQEL</sequence>
<protein>
    <submittedName>
        <fullName evidence="1">Uncharacterized protein</fullName>
    </submittedName>
</protein>
<dbReference type="EMBL" id="BORB01000046">
    <property type="protein sequence ID" value="GIN59483.1"/>
    <property type="molecule type" value="Genomic_DNA"/>
</dbReference>
<dbReference type="Proteomes" id="UP000679950">
    <property type="component" value="Unassembled WGS sequence"/>
</dbReference>
<keyword evidence="2" id="KW-1185">Reference proteome</keyword>
<accession>A0ABQ4KNH4</accession>
<name>A0ABQ4KNH4_9BACI</name>
<organism evidence="1 2">
    <name type="scientific">Lederbergia ruris</name>
    <dbReference type="NCBI Taxonomy" id="217495"/>
    <lineage>
        <taxon>Bacteria</taxon>
        <taxon>Bacillati</taxon>
        <taxon>Bacillota</taxon>
        <taxon>Bacilli</taxon>
        <taxon>Bacillales</taxon>
        <taxon>Bacillaceae</taxon>
        <taxon>Lederbergia</taxon>
    </lineage>
</organism>
<evidence type="ECO:0000313" key="1">
    <source>
        <dbReference type="EMBL" id="GIN59483.1"/>
    </source>
</evidence>
<gene>
    <name evidence="1" type="ORF">J8TS2_38020</name>
</gene>
<dbReference type="RefSeq" id="WP_212967284.1">
    <property type="nucleotide sequence ID" value="NZ_BORB01000046.1"/>
</dbReference>
<reference evidence="1 2" key="1">
    <citation type="submission" date="2021-03" db="EMBL/GenBank/DDBJ databases">
        <title>Antimicrobial resistance genes in bacteria isolated from Japanese honey, and their potential for conferring macrolide and lincosamide resistance in the American foulbrood pathogen Paenibacillus larvae.</title>
        <authorList>
            <person name="Okamoto M."/>
            <person name="Kumagai M."/>
            <person name="Kanamori H."/>
            <person name="Takamatsu D."/>
        </authorList>
    </citation>
    <scope>NUCLEOTIDE SEQUENCE [LARGE SCALE GENOMIC DNA]</scope>
    <source>
        <strain evidence="1 2">J8TS2</strain>
    </source>
</reference>
<proteinExistence type="predicted"/>
<evidence type="ECO:0000313" key="2">
    <source>
        <dbReference type="Proteomes" id="UP000679950"/>
    </source>
</evidence>
<comment type="caution">
    <text evidence="1">The sequence shown here is derived from an EMBL/GenBank/DDBJ whole genome shotgun (WGS) entry which is preliminary data.</text>
</comment>